<keyword evidence="2" id="KW-1185">Reference proteome</keyword>
<name>A0AA38IKB0_9CUCU</name>
<proteinExistence type="predicted"/>
<organism evidence="1 2">
    <name type="scientific">Zophobas morio</name>
    <dbReference type="NCBI Taxonomy" id="2755281"/>
    <lineage>
        <taxon>Eukaryota</taxon>
        <taxon>Metazoa</taxon>
        <taxon>Ecdysozoa</taxon>
        <taxon>Arthropoda</taxon>
        <taxon>Hexapoda</taxon>
        <taxon>Insecta</taxon>
        <taxon>Pterygota</taxon>
        <taxon>Neoptera</taxon>
        <taxon>Endopterygota</taxon>
        <taxon>Coleoptera</taxon>
        <taxon>Polyphaga</taxon>
        <taxon>Cucujiformia</taxon>
        <taxon>Tenebrionidae</taxon>
        <taxon>Zophobas</taxon>
    </lineage>
</organism>
<dbReference type="EMBL" id="JALNTZ010000003">
    <property type="protein sequence ID" value="KAJ3659518.1"/>
    <property type="molecule type" value="Genomic_DNA"/>
</dbReference>
<sequence length="94" mass="10750">MSPARVMVQVPRTHYFDIKLLLQKKPSTIDKKHLAYVKLQLPGNIVVVINNTYLNIHGRNLKTTKTTKYILTAEQTSLGAKRRVTCDWPLACDE</sequence>
<accession>A0AA38IKB0</accession>
<dbReference type="AlphaFoldDB" id="A0AA38IKB0"/>
<gene>
    <name evidence="1" type="ORF">Zmor_011202</name>
</gene>
<protein>
    <submittedName>
        <fullName evidence="1">Uncharacterized protein</fullName>
    </submittedName>
</protein>
<reference evidence="1" key="1">
    <citation type="journal article" date="2023" name="G3 (Bethesda)">
        <title>Whole genome assemblies of Zophobas morio and Tenebrio molitor.</title>
        <authorList>
            <person name="Kaur S."/>
            <person name="Stinson S.A."/>
            <person name="diCenzo G.C."/>
        </authorList>
    </citation>
    <scope>NUCLEOTIDE SEQUENCE</scope>
    <source>
        <strain evidence="1">QUZm001</strain>
    </source>
</reference>
<dbReference type="Proteomes" id="UP001168821">
    <property type="component" value="Unassembled WGS sequence"/>
</dbReference>
<comment type="caution">
    <text evidence="1">The sequence shown here is derived from an EMBL/GenBank/DDBJ whole genome shotgun (WGS) entry which is preliminary data.</text>
</comment>
<evidence type="ECO:0000313" key="2">
    <source>
        <dbReference type="Proteomes" id="UP001168821"/>
    </source>
</evidence>
<evidence type="ECO:0000313" key="1">
    <source>
        <dbReference type="EMBL" id="KAJ3659518.1"/>
    </source>
</evidence>